<protein>
    <recommendedName>
        <fullName evidence="3">C2H2-type domain-containing protein</fullName>
    </recommendedName>
</protein>
<proteinExistence type="predicted"/>
<accession>A0ABU1HPT6</accession>
<name>A0ABU1HPT6_9MICO</name>
<evidence type="ECO:0008006" key="3">
    <source>
        <dbReference type="Google" id="ProtNLM"/>
    </source>
</evidence>
<sequence length="201" mass="21801">MSGLRTQAQEHTDLASTQAWAEGVPGALPGDCWRACLASLLEVPMSETPHFVALYPDVDDELSAAEGPAWWRASKAWVEEIRPGWTIAAWDVPETWRPIYLESSGMPDRVILSGRSPRGDWLHSALVWDADGTLAHDPFPGGTGVVAPYPDRIALVPRGPRPCAICGEPVYLTVSGAWRHVERDHAHDAAPSSLVVSHADA</sequence>
<gene>
    <name evidence="1" type="ORF">QE375_001610</name>
</gene>
<dbReference type="Proteomes" id="UP001249291">
    <property type="component" value="Unassembled WGS sequence"/>
</dbReference>
<comment type="caution">
    <text evidence="1">The sequence shown here is derived from an EMBL/GenBank/DDBJ whole genome shotgun (WGS) entry which is preliminary data.</text>
</comment>
<organism evidence="1 2">
    <name type="scientific">Microbacterium foliorum</name>
    <dbReference type="NCBI Taxonomy" id="104336"/>
    <lineage>
        <taxon>Bacteria</taxon>
        <taxon>Bacillati</taxon>
        <taxon>Actinomycetota</taxon>
        <taxon>Actinomycetes</taxon>
        <taxon>Micrococcales</taxon>
        <taxon>Microbacteriaceae</taxon>
        <taxon>Microbacterium</taxon>
    </lineage>
</organism>
<dbReference type="EMBL" id="JAVIZQ010000001">
    <property type="protein sequence ID" value="MDR6142056.1"/>
    <property type="molecule type" value="Genomic_DNA"/>
</dbReference>
<keyword evidence="2" id="KW-1185">Reference proteome</keyword>
<evidence type="ECO:0000313" key="2">
    <source>
        <dbReference type="Proteomes" id="UP001249291"/>
    </source>
</evidence>
<evidence type="ECO:0000313" key="1">
    <source>
        <dbReference type="EMBL" id="MDR6142056.1"/>
    </source>
</evidence>
<reference evidence="1 2" key="1">
    <citation type="submission" date="2023-08" db="EMBL/GenBank/DDBJ databases">
        <title>Functional and genomic diversity of the sorghum phyllosphere microbiome.</title>
        <authorList>
            <person name="Shade A."/>
        </authorList>
    </citation>
    <scope>NUCLEOTIDE SEQUENCE [LARGE SCALE GENOMIC DNA]</scope>
    <source>
        <strain evidence="1 2">SORGH_AS_0445</strain>
    </source>
</reference>